<accession>A0A8H6ZY49</accession>
<sequence>MYARNRGSNLPPSVPSTPLDKASQVENQVAAQLAKQSGRKRYGVDSFMALLLTIIDFTQIIDHVIEAGIKHELEDDDDTERALPIALRRQLEDWDTFCSKIPGFKDMIMTLASKRTVRHDLSRHLTNGVEAACCDDRAALKSGLPSFLLYDTKKTLDPAIATSGNKADRGFNHPVTAALLCPITLPATTLTYQDIQDGYTLVNAKQLPRFLYPHDRTEDNSISDGAFQGYLMIRAAKFILIGRSCATSEPGASTGRRGNAALAEIHTITPRVIAYIAVQLHFALSSQSTWGLKDKALFDYHKFYWNIVSFFEADASGGQDILEYYNYHLWGDKSGHLSSALNANGDDHDSDDGDDGFALLVNERAAKRARADPFA</sequence>
<dbReference type="EMBL" id="JACETU010000004">
    <property type="protein sequence ID" value="KAF7431002.1"/>
    <property type="molecule type" value="Genomic_DNA"/>
</dbReference>
<evidence type="ECO:0000256" key="1">
    <source>
        <dbReference type="SAM" id="MobiDB-lite"/>
    </source>
</evidence>
<keyword evidence="3" id="KW-1185">Reference proteome</keyword>
<dbReference type="Proteomes" id="UP000623687">
    <property type="component" value="Unassembled WGS sequence"/>
</dbReference>
<organism evidence="2 3">
    <name type="scientific">Pleurotus ostreatus</name>
    <name type="common">Oyster mushroom</name>
    <name type="synonym">White-rot fungus</name>
    <dbReference type="NCBI Taxonomy" id="5322"/>
    <lineage>
        <taxon>Eukaryota</taxon>
        <taxon>Fungi</taxon>
        <taxon>Dikarya</taxon>
        <taxon>Basidiomycota</taxon>
        <taxon>Agaricomycotina</taxon>
        <taxon>Agaricomycetes</taxon>
        <taxon>Agaricomycetidae</taxon>
        <taxon>Agaricales</taxon>
        <taxon>Pleurotineae</taxon>
        <taxon>Pleurotaceae</taxon>
        <taxon>Pleurotus</taxon>
    </lineage>
</organism>
<name>A0A8H6ZY49_PLEOS</name>
<dbReference type="VEuPathDB" id="FungiDB:PC9H_006717"/>
<dbReference type="Pfam" id="PF20414">
    <property type="entry name" value="DUF6698"/>
    <property type="match status" value="1"/>
</dbReference>
<dbReference type="RefSeq" id="XP_036632280.1">
    <property type="nucleotide sequence ID" value="XM_036776261.1"/>
</dbReference>
<feature type="compositionally biased region" description="Polar residues" evidence="1">
    <location>
        <begin position="1"/>
        <end position="11"/>
    </location>
</feature>
<dbReference type="AlphaFoldDB" id="A0A8H6ZY49"/>
<evidence type="ECO:0000313" key="3">
    <source>
        <dbReference type="Proteomes" id="UP000623687"/>
    </source>
</evidence>
<reference evidence="2" key="1">
    <citation type="submission" date="2019-07" db="EMBL/GenBank/DDBJ databases">
        <authorList>
            <person name="Palmer J.M."/>
        </authorList>
    </citation>
    <scope>NUCLEOTIDE SEQUENCE</scope>
    <source>
        <strain evidence="2">PC9</strain>
    </source>
</reference>
<dbReference type="InterPro" id="IPR046521">
    <property type="entry name" value="DUF6698"/>
</dbReference>
<dbReference type="GeneID" id="59376535"/>
<protein>
    <submittedName>
        <fullName evidence="2">Uncharacterized protein</fullName>
    </submittedName>
</protein>
<proteinExistence type="predicted"/>
<dbReference type="OrthoDB" id="3160134at2759"/>
<feature type="region of interest" description="Disordered" evidence="1">
    <location>
        <begin position="1"/>
        <end position="22"/>
    </location>
</feature>
<gene>
    <name evidence="2" type="ORF">PC9H_006717</name>
</gene>
<comment type="caution">
    <text evidence="2">The sequence shown here is derived from an EMBL/GenBank/DDBJ whole genome shotgun (WGS) entry which is preliminary data.</text>
</comment>
<evidence type="ECO:0000313" key="2">
    <source>
        <dbReference type="EMBL" id="KAF7431002.1"/>
    </source>
</evidence>